<keyword evidence="6" id="KW-0788">Thiol protease</keyword>
<dbReference type="PANTHER" id="PTHR47053">
    <property type="entry name" value="MUREIN DD-ENDOPEPTIDASE MEPH-RELATED"/>
    <property type="match status" value="1"/>
</dbReference>
<dbReference type="RefSeq" id="WP_206581185.1">
    <property type="nucleotide sequence ID" value="NZ_JAFJZZ010000001.1"/>
</dbReference>
<protein>
    <submittedName>
        <fullName evidence="10">C40 family peptidase</fullName>
    </submittedName>
</protein>
<dbReference type="Gene3D" id="3.90.1720.10">
    <property type="entry name" value="endopeptidase domain like (from Nostoc punctiforme)"/>
    <property type="match status" value="1"/>
</dbReference>
<dbReference type="AlphaFoldDB" id="A0A939IID4"/>
<evidence type="ECO:0000256" key="4">
    <source>
        <dbReference type="ARBA" id="ARBA00022737"/>
    </source>
</evidence>
<dbReference type="InterPro" id="IPR038765">
    <property type="entry name" value="Papain-like_cys_pep_sf"/>
</dbReference>
<dbReference type="PANTHER" id="PTHR47053:SF1">
    <property type="entry name" value="MUREIN DD-ENDOPEPTIDASE MEPH-RELATED"/>
    <property type="match status" value="1"/>
</dbReference>
<dbReference type="SUPFAM" id="SSF54001">
    <property type="entry name" value="Cysteine proteinases"/>
    <property type="match status" value="1"/>
</dbReference>
<dbReference type="PROSITE" id="PS51935">
    <property type="entry name" value="NLPC_P60"/>
    <property type="match status" value="1"/>
</dbReference>
<dbReference type="InterPro" id="IPR000064">
    <property type="entry name" value="NLP_P60_dom"/>
</dbReference>
<evidence type="ECO:0000313" key="11">
    <source>
        <dbReference type="Proteomes" id="UP000664545"/>
    </source>
</evidence>
<dbReference type="Pfam" id="PF01476">
    <property type="entry name" value="LysM"/>
    <property type="match status" value="1"/>
</dbReference>
<dbReference type="Pfam" id="PF07501">
    <property type="entry name" value="G5"/>
    <property type="match status" value="1"/>
</dbReference>
<dbReference type="GO" id="GO:0008234">
    <property type="term" value="F:cysteine-type peptidase activity"/>
    <property type="evidence" value="ECO:0007669"/>
    <property type="project" value="UniProtKB-KW"/>
</dbReference>
<dbReference type="PROSITE" id="PS51109">
    <property type="entry name" value="G5"/>
    <property type="match status" value="1"/>
</dbReference>
<keyword evidence="3" id="KW-0732">Signal</keyword>
<proteinExistence type="inferred from homology"/>
<dbReference type="Proteomes" id="UP000664545">
    <property type="component" value="Unassembled WGS sequence"/>
</dbReference>
<keyword evidence="4" id="KW-0677">Repeat</keyword>
<evidence type="ECO:0000256" key="5">
    <source>
        <dbReference type="ARBA" id="ARBA00022801"/>
    </source>
</evidence>
<evidence type="ECO:0000256" key="1">
    <source>
        <dbReference type="ARBA" id="ARBA00007074"/>
    </source>
</evidence>
<evidence type="ECO:0000259" key="7">
    <source>
        <dbReference type="PROSITE" id="PS51109"/>
    </source>
</evidence>
<dbReference type="GO" id="GO:0006508">
    <property type="term" value="P:proteolysis"/>
    <property type="evidence" value="ECO:0007669"/>
    <property type="project" value="UniProtKB-KW"/>
</dbReference>
<dbReference type="SMART" id="SM01208">
    <property type="entry name" value="G5"/>
    <property type="match status" value="1"/>
</dbReference>
<evidence type="ECO:0000313" key="10">
    <source>
        <dbReference type="EMBL" id="MBN7772379.1"/>
    </source>
</evidence>
<reference evidence="10" key="1">
    <citation type="submission" date="2021-02" db="EMBL/GenBank/DDBJ databases">
        <title>Abyssanaerobacter marinus gen.nov., sp., nov, anaerobic bacterium isolated from the Onnuri vent field of Indian Ocean and suggestion of Mogibacteriaceae fam. nov., and proposal of reclassification of ambiguous this family's genus member.</title>
        <authorList>
            <person name="Kim Y.J."/>
            <person name="Yang J.-A."/>
        </authorList>
    </citation>
    <scope>NUCLEOTIDE SEQUENCE</scope>
    <source>
        <strain evidence="10">DSM 2634</strain>
    </source>
</reference>
<sequence length="475" mass="51456">MNINKFINQYKFRITNKMMQLSKHTKIGIFAGAIGCILLGTVFVLTTSTGVYSLTIAGENVGYIADKSIIHDAMKDITSDYADGKDTIDVDETSIVCKKTNLDKKDIKALTVKEVENKLIASGICTMKGWSVNIEGKNIVAVQSKEEAKQILTDVKNYYTSKDSTVMSATFKEKVRITQAAINIAATLKPNDAVTFIITGEKDPKVYTVKEGDTLWGIAAQNGMSVSELQNANPGFDPNQLKIGQQVNLFAVKPYLTVETKELISSTEKIDFNTVFEETNSLYKGETKVKTPGVYGSKEISSEVIKENGVITASKVIDSVLTAEPQNQVALKGTKTKPETLYVASRGQNRSVSVAATGNEIVAYAKKFIGVPYCNGGTSPNGFDCSGFTQYVYSNFGGNLPHSSASQYNYGSAVDKSQLQPGDLVFFASSSRISHVGIYVGGGKFIHSPQSGDRVKISSFSTSNLRYCGAVRITT</sequence>
<keyword evidence="5" id="KW-0378">Hydrolase</keyword>
<dbReference type="InterPro" id="IPR018392">
    <property type="entry name" value="LysM"/>
</dbReference>
<dbReference type="CDD" id="cd00118">
    <property type="entry name" value="LysM"/>
    <property type="match status" value="1"/>
</dbReference>
<comment type="caution">
    <text evidence="10">The sequence shown here is derived from an EMBL/GenBank/DDBJ whole genome shotgun (WGS) entry which is preliminary data.</text>
</comment>
<feature type="domain" description="G5" evidence="7">
    <location>
        <begin position="256"/>
        <end position="336"/>
    </location>
</feature>
<name>A0A939IID4_CLOAM</name>
<dbReference type="Gene3D" id="3.10.350.10">
    <property type="entry name" value="LysM domain"/>
    <property type="match status" value="1"/>
</dbReference>
<comment type="similarity">
    <text evidence="1">Belongs to the peptidase C40 family.</text>
</comment>
<dbReference type="InterPro" id="IPR051202">
    <property type="entry name" value="Peptidase_C40"/>
</dbReference>
<dbReference type="SMART" id="SM00257">
    <property type="entry name" value="LysM"/>
    <property type="match status" value="1"/>
</dbReference>
<dbReference type="Pfam" id="PF00877">
    <property type="entry name" value="NLPC_P60"/>
    <property type="match status" value="1"/>
</dbReference>
<dbReference type="EMBL" id="JAFJZZ010000001">
    <property type="protein sequence ID" value="MBN7772379.1"/>
    <property type="molecule type" value="Genomic_DNA"/>
</dbReference>
<keyword evidence="2" id="KW-0645">Protease</keyword>
<evidence type="ECO:0000256" key="3">
    <source>
        <dbReference type="ARBA" id="ARBA00022729"/>
    </source>
</evidence>
<accession>A0A939IID4</accession>
<dbReference type="InterPro" id="IPR036779">
    <property type="entry name" value="LysM_dom_sf"/>
</dbReference>
<evidence type="ECO:0000259" key="9">
    <source>
        <dbReference type="PROSITE" id="PS51935"/>
    </source>
</evidence>
<feature type="domain" description="NlpC/P60" evidence="9">
    <location>
        <begin position="355"/>
        <end position="475"/>
    </location>
</feature>
<dbReference type="Gene3D" id="2.20.230.10">
    <property type="entry name" value="Resuscitation-promoting factor rpfb"/>
    <property type="match status" value="1"/>
</dbReference>
<evidence type="ECO:0000256" key="6">
    <source>
        <dbReference type="ARBA" id="ARBA00022807"/>
    </source>
</evidence>
<dbReference type="PROSITE" id="PS51782">
    <property type="entry name" value="LYSM"/>
    <property type="match status" value="1"/>
</dbReference>
<organism evidence="10 11">
    <name type="scientific">Clostridium aminobutyricum</name>
    <dbReference type="NCBI Taxonomy" id="33953"/>
    <lineage>
        <taxon>Bacteria</taxon>
        <taxon>Bacillati</taxon>
        <taxon>Bacillota</taxon>
        <taxon>Clostridia</taxon>
        <taxon>Eubacteriales</taxon>
        <taxon>Clostridiaceae</taxon>
        <taxon>Clostridium</taxon>
    </lineage>
</organism>
<feature type="domain" description="LysM" evidence="8">
    <location>
        <begin position="205"/>
        <end position="249"/>
    </location>
</feature>
<dbReference type="SUPFAM" id="SSF54106">
    <property type="entry name" value="LysM domain"/>
    <property type="match status" value="1"/>
</dbReference>
<evidence type="ECO:0000256" key="2">
    <source>
        <dbReference type="ARBA" id="ARBA00022670"/>
    </source>
</evidence>
<dbReference type="InterPro" id="IPR011098">
    <property type="entry name" value="G5_dom"/>
</dbReference>
<evidence type="ECO:0000259" key="8">
    <source>
        <dbReference type="PROSITE" id="PS51782"/>
    </source>
</evidence>
<keyword evidence="11" id="KW-1185">Reference proteome</keyword>
<gene>
    <name evidence="10" type="ORF">JYB65_03295</name>
</gene>